<evidence type="ECO:0000256" key="3">
    <source>
        <dbReference type="ARBA" id="ARBA00022692"/>
    </source>
</evidence>
<gene>
    <name evidence="7" type="ORF">A2751_05465</name>
</gene>
<dbReference type="GO" id="GO:0016020">
    <property type="term" value="C:membrane"/>
    <property type="evidence" value="ECO:0007669"/>
    <property type="project" value="UniProtKB-SubCell"/>
</dbReference>
<dbReference type="GO" id="GO:0015627">
    <property type="term" value="C:type II protein secretion system complex"/>
    <property type="evidence" value="ECO:0007669"/>
    <property type="project" value="InterPro"/>
</dbReference>
<protein>
    <recommendedName>
        <fullName evidence="9">Type II secretion system protein GspG C-terminal domain-containing protein</fullName>
    </recommendedName>
</protein>
<evidence type="ECO:0000256" key="1">
    <source>
        <dbReference type="ARBA" id="ARBA00004167"/>
    </source>
</evidence>
<dbReference type="STRING" id="1817824.A2751_05465"/>
<dbReference type="InterPro" id="IPR012902">
    <property type="entry name" value="N_methyl_site"/>
</dbReference>
<name>A0A1F5NNV9_9BACT</name>
<keyword evidence="5 6" id="KW-0472">Membrane</keyword>
<dbReference type="PRINTS" id="PR00813">
    <property type="entry name" value="BCTERIALGSPG"/>
</dbReference>
<evidence type="ECO:0000256" key="5">
    <source>
        <dbReference type="ARBA" id="ARBA00023136"/>
    </source>
</evidence>
<evidence type="ECO:0000256" key="4">
    <source>
        <dbReference type="ARBA" id="ARBA00022989"/>
    </source>
</evidence>
<comment type="subcellular location">
    <subcellularLocation>
        <location evidence="1">Membrane</location>
        <topology evidence="1">Single-pass membrane protein</topology>
    </subcellularLocation>
</comment>
<dbReference type="PANTHER" id="PTHR30093">
    <property type="entry name" value="GENERAL SECRETION PATHWAY PROTEIN G"/>
    <property type="match status" value="1"/>
</dbReference>
<dbReference type="Gene3D" id="3.30.700.10">
    <property type="entry name" value="Glycoprotein, Type 4 Pilin"/>
    <property type="match status" value="1"/>
</dbReference>
<comment type="caution">
    <text evidence="7">The sequence shown here is derived from an EMBL/GenBank/DDBJ whole genome shotgun (WGS) entry which is preliminary data.</text>
</comment>
<dbReference type="InterPro" id="IPR045584">
    <property type="entry name" value="Pilin-like"/>
</dbReference>
<dbReference type="EMBL" id="MFEK01000004">
    <property type="protein sequence ID" value="OGE79371.1"/>
    <property type="molecule type" value="Genomic_DNA"/>
</dbReference>
<dbReference type="SUPFAM" id="SSF54523">
    <property type="entry name" value="Pili subunits"/>
    <property type="match status" value="1"/>
</dbReference>
<keyword evidence="3 6" id="KW-0812">Transmembrane</keyword>
<evidence type="ECO:0000256" key="6">
    <source>
        <dbReference type="SAM" id="Phobius"/>
    </source>
</evidence>
<reference evidence="7 8" key="1">
    <citation type="journal article" date="2016" name="Nat. Commun.">
        <title>Thousands of microbial genomes shed light on interconnected biogeochemical processes in an aquifer system.</title>
        <authorList>
            <person name="Anantharaman K."/>
            <person name="Brown C.T."/>
            <person name="Hug L.A."/>
            <person name="Sharon I."/>
            <person name="Castelle C.J."/>
            <person name="Probst A.J."/>
            <person name="Thomas B.C."/>
            <person name="Singh A."/>
            <person name="Wilkins M.J."/>
            <person name="Karaoz U."/>
            <person name="Brodie E.L."/>
            <person name="Williams K.H."/>
            <person name="Hubbard S.S."/>
            <person name="Banfield J.F."/>
        </authorList>
    </citation>
    <scope>NUCLEOTIDE SEQUENCE [LARGE SCALE GENOMIC DNA]</scope>
</reference>
<keyword evidence="4 6" id="KW-1133">Transmembrane helix</keyword>
<sequence>MKTNFKSPGFTLIELLVVISVIGFLASIILVSLNSARAKARDARIIADFKQINNALDLFYDKNNRMPNNYNPGFGACNGGGYFEQSMQELVNDGFISRVPVPPPGGNEYCYYNYGNAYPGALLVTDLESVPDTTTGIPPSCRPWGAGVNWCDQTSNKYYCICHTY</sequence>
<dbReference type="AlphaFoldDB" id="A0A1F5NNV9"/>
<dbReference type="InterPro" id="IPR000983">
    <property type="entry name" value="Bac_GSPG_pilin"/>
</dbReference>
<dbReference type="NCBIfam" id="TIGR02532">
    <property type="entry name" value="IV_pilin_GFxxxE"/>
    <property type="match status" value="1"/>
</dbReference>
<evidence type="ECO:0000313" key="8">
    <source>
        <dbReference type="Proteomes" id="UP000176864"/>
    </source>
</evidence>
<evidence type="ECO:0000256" key="2">
    <source>
        <dbReference type="ARBA" id="ARBA00022481"/>
    </source>
</evidence>
<feature type="transmembrane region" description="Helical" evidence="6">
    <location>
        <begin position="12"/>
        <end position="33"/>
    </location>
</feature>
<proteinExistence type="predicted"/>
<evidence type="ECO:0008006" key="9">
    <source>
        <dbReference type="Google" id="ProtNLM"/>
    </source>
</evidence>
<organism evidence="7 8">
    <name type="scientific">Candidatus Doudnabacteria bacterium RIFCSPHIGHO2_01_FULL_46_14</name>
    <dbReference type="NCBI Taxonomy" id="1817824"/>
    <lineage>
        <taxon>Bacteria</taxon>
        <taxon>Candidatus Doudnaibacteriota</taxon>
    </lineage>
</organism>
<keyword evidence="2" id="KW-0488">Methylation</keyword>
<accession>A0A1F5NNV9</accession>
<dbReference type="Proteomes" id="UP000176864">
    <property type="component" value="Unassembled WGS sequence"/>
</dbReference>
<evidence type="ECO:0000313" key="7">
    <source>
        <dbReference type="EMBL" id="OGE79371.1"/>
    </source>
</evidence>
<dbReference type="GO" id="GO:0015628">
    <property type="term" value="P:protein secretion by the type II secretion system"/>
    <property type="evidence" value="ECO:0007669"/>
    <property type="project" value="InterPro"/>
</dbReference>
<dbReference type="Pfam" id="PF07963">
    <property type="entry name" value="N_methyl"/>
    <property type="match status" value="1"/>
</dbReference>
<dbReference type="PANTHER" id="PTHR30093:SF44">
    <property type="entry name" value="TYPE II SECRETION SYSTEM CORE PROTEIN G"/>
    <property type="match status" value="1"/>
</dbReference>